<proteinExistence type="predicted"/>
<gene>
    <name evidence="1" type="ORF">DEO72_LG4g785</name>
</gene>
<evidence type="ECO:0000313" key="1">
    <source>
        <dbReference type="EMBL" id="QCD89835.1"/>
    </source>
</evidence>
<protein>
    <submittedName>
        <fullName evidence="1">Uncharacterized protein</fullName>
    </submittedName>
</protein>
<accession>A0A4D6LNA0</accession>
<dbReference type="EMBL" id="CP039348">
    <property type="protein sequence ID" value="QCD89835.1"/>
    <property type="molecule type" value="Genomic_DNA"/>
</dbReference>
<name>A0A4D6LNA0_VIGUN</name>
<dbReference type="AlphaFoldDB" id="A0A4D6LNA0"/>
<dbReference type="Proteomes" id="UP000501690">
    <property type="component" value="Linkage Group LG4"/>
</dbReference>
<evidence type="ECO:0000313" key="2">
    <source>
        <dbReference type="Proteomes" id="UP000501690"/>
    </source>
</evidence>
<keyword evidence="2" id="KW-1185">Reference proteome</keyword>
<sequence length="135" mass="15134">MTATLDITQRLFETICEEKAKAERSRVLDNDAPKNRMSPVMFPTAGTRCSGHGKRKKEICRRWVMIGVVAGELAARCCGGAVKQKQRRTVTEVGVVVVSRRRGCHFSYVYIKALSDGMVIDFLSLHQGPLRWNGH</sequence>
<reference evidence="1 2" key="1">
    <citation type="submission" date="2019-04" db="EMBL/GenBank/DDBJ databases">
        <title>An improved genome assembly and genetic linkage map for asparagus bean, Vigna unguiculata ssp. sesquipedialis.</title>
        <authorList>
            <person name="Xia Q."/>
            <person name="Zhang R."/>
            <person name="Dong Y."/>
        </authorList>
    </citation>
    <scope>NUCLEOTIDE SEQUENCE [LARGE SCALE GENOMIC DNA]</scope>
    <source>
        <tissue evidence="1">Leaf</tissue>
    </source>
</reference>
<organism evidence="1 2">
    <name type="scientific">Vigna unguiculata</name>
    <name type="common">Cowpea</name>
    <dbReference type="NCBI Taxonomy" id="3917"/>
    <lineage>
        <taxon>Eukaryota</taxon>
        <taxon>Viridiplantae</taxon>
        <taxon>Streptophyta</taxon>
        <taxon>Embryophyta</taxon>
        <taxon>Tracheophyta</taxon>
        <taxon>Spermatophyta</taxon>
        <taxon>Magnoliopsida</taxon>
        <taxon>eudicotyledons</taxon>
        <taxon>Gunneridae</taxon>
        <taxon>Pentapetalae</taxon>
        <taxon>rosids</taxon>
        <taxon>fabids</taxon>
        <taxon>Fabales</taxon>
        <taxon>Fabaceae</taxon>
        <taxon>Papilionoideae</taxon>
        <taxon>50 kb inversion clade</taxon>
        <taxon>NPAAA clade</taxon>
        <taxon>indigoferoid/millettioid clade</taxon>
        <taxon>Phaseoleae</taxon>
        <taxon>Vigna</taxon>
    </lineage>
</organism>